<dbReference type="Proteomes" id="UP000179266">
    <property type="component" value="Unassembled WGS sequence"/>
</dbReference>
<comment type="caution">
    <text evidence="2">Lacks conserved residue(s) required for the propagation of feature annotation.</text>
</comment>
<dbReference type="GO" id="GO:0006310">
    <property type="term" value="P:DNA recombination"/>
    <property type="evidence" value="ECO:0007669"/>
    <property type="project" value="UniProtKB-UniRule"/>
</dbReference>
<dbReference type="PANTHER" id="PTHR10302">
    <property type="entry name" value="SINGLE-STRANDED DNA-BINDING PROTEIN"/>
    <property type="match status" value="1"/>
</dbReference>
<dbReference type="AlphaFoldDB" id="A0A1F7S7W4"/>
<keyword evidence="2" id="KW-0234">DNA repair</keyword>
<dbReference type="PROSITE" id="PS50935">
    <property type="entry name" value="SSB"/>
    <property type="match status" value="1"/>
</dbReference>
<dbReference type="InterPro" id="IPR000424">
    <property type="entry name" value="Primosome_PriB/ssb"/>
</dbReference>
<dbReference type="NCBIfam" id="TIGR00621">
    <property type="entry name" value="ssb"/>
    <property type="match status" value="1"/>
</dbReference>
<evidence type="ECO:0000313" key="5">
    <source>
        <dbReference type="EMBL" id="OGL49811.1"/>
    </source>
</evidence>
<dbReference type="Pfam" id="PF00436">
    <property type="entry name" value="SSB"/>
    <property type="match status" value="1"/>
</dbReference>
<feature type="short sequence motif" description="Important for interaction with partner proteins" evidence="2">
    <location>
        <begin position="133"/>
        <end position="138"/>
    </location>
</feature>
<dbReference type="InterPro" id="IPR012340">
    <property type="entry name" value="NA-bd_OB-fold"/>
</dbReference>
<evidence type="ECO:0000256" key="1">
    <source>
        <dbReference type="ARBA" id="ARBA00023125"/>
    </source>
</evidence>
<keyword evidence="1 2" id="KW-0238">DNA-binding</keyword>
<gene>
    <name evidence="5" type="ORF">A2161_17825</name>
</gene>
<keyword evidence="2" id="KW-0227">DNA damage</keyword>
<keyword evidence="2" id="KW-0235">DNA replication</keyword>
<dbReference type="GO" id="GO:0006260">
    <property type="term" value="P:DNA replication"/>
    <property type="evidence" value="ECO:0007669"/>
    <property type="project" value="UniProtKB-UniRule"/>
</dbReference>
<evidence type="ECO:0000256" key="3">
    <source>
        <dbReference type="RuleBase" id="RU000524"/>
    </source>
</evidence>
<protein>
    <recommendedName>
        <fullName evidence="2 3">Single-stranded DNA-binding protein</fullName>
        <shortName evidence="2">SSB</shortName>
    </recommendedName>
</protein>
<dbReference type="Gene3D" id="2.40.50.140">
    <property type="entry name" value="Nucleic acid-binding proteins"/>
    <property type="match status" value="1"/>
</dbReference>
<accession>A0A1F7S7W4</accession>
<feature type="region of interest" description="Disordered" evidence="4">
    <location>
        <begin position="118"/>
        <end position="138"/>
    </location>
</feature>
<dbReference type="GO" id="GO:0006281">
    <property type="term" value="P:DNA repair"/>
    <property type="evidence" value="ECO:0007669"/>
    <property type="project" value="UniProtKB-UniRule"/>
</dbReference>
<evidence type="ECO:0000256" key="2">
    <source>
        <dbReference type="HAMAP-Rule" id="MF_00984"/>
    </source>
</evidence>
<dbReference type="PANTHER" id="PTHR10302:SF27">
    <property type="entry name" value="SINGLE-STRANDED DNA-BINDING PROTEIN"/>
    <property type="match status" value="1"/>
</dbReference>
<comment type="caution">
    <text evidence="5">The sequence shown here is derived from an EMBL/GenBank/DDBJ whole genome shotgun (WGS) entry which is preliminary data.</text>
</comment>
<name>A0A1F7S7W4_9BACT</name>
<sequence>MASGVNKVILIGHLGRDPELRYTPNRQPVANFTMATSENWVSKDGQKETKTEWHRIVAWGKLGEICHEYLVKGKQVYIEGRLQTRSWEDQNGNKRNTTEIVAQNMVMLGSKDDVVKEPTMESPEFQEPHQKIDDEIPF</sequence>
<dbReference type="GO" id="GO:0003697">
    <property type="term" value="F:single-stranded DNA binding"/>
    <property type="evidence" value="ECO:0007669"/>
    <property type="project" value="UniProtKB-UniRule"/>
</dbReference>
<feature type="compositionally biased region" description="Basic and acidic residues" evidence="4">
    <location>
        <begin position="126"/>
        <end position="138"/>
    </location>
</feature>
<dbReference type="CDD" id="cd04496">
    <property type="entry name" value="SSB_OBF"/>
    <property type="match status" value="1"/>
</dbReference>
<evidence type="ECO:0000313" key="6">
    <source>
        <dbReference type="Proteomes" id="UP000179266"/>
    </source>
</evidence>
<dbReference type="HAMAP" id="MF_00984">
    <property type="entry name" value="SSB"/>
    <property type="match status" value="1"/>
</dbReference>
<keyword evidence="2" id="KW-0233">DNA recombination</keyword>
<comment type="function">
    <text evidence="2">Plays an important role in DNA replication, recombination and repair. Binds to ssDNA and to an array of partner proteins to recruit them to their sites of action during DNA metabolism.</text>
</comment>
<evidence type="ECO:0000256" key="4">
    <source>
        <dbReference type="SAM" id="MobiDB-lite"/>
    </source>
</evidence>
<dbReference type="SUPFAM" id="SSF50249">
    <property type="entry name" value="Nucleic acid-binding proteins"/>
    <property type="match status" value="1"/>
</dbReference>
<dbReference type="GO" id="GO:0009295">
    <property type="term" value="C:nucleoid"/>
    <property type="evidence" value="ECO:0007669"/>
    <property type="project" value="TreeGrafter"/>
</dbReference>
<reference evidence="5 6" key="1">
    <citation type="journal article" date="2016" name="Nat. Commun.">
        <title>Thousands of microbial genomes shed light on interconnected biogeochemical processes in an aquifer system.</title>
        <authorList>
            <person name="Anantharaman K."/>
            <person name="Brown C.T."/>
            <person name="Hug L.A."/>
            <person name="Sharon I."/>
            <person name="Castelle C.J."/>
            <person name="Probst A.J."/>
            <person name="Thomas B.C."/>
            <person name="Singh A."/>
            <person name="Wilkins M.J."/>
            <person name="Karaoz U."/>
            <person name="Brodie E.L."/>
            <person name="Williams K.H."/>
            <person name="Hubbard S.S."/>
            <person name="Banfield J.F."/>
        </authorList>
    </citation>
    <scope>NUCLEOTIDE SEQUENCE [LARGE SCALE GENOMIC DNA]</scope>
</reference>
<proteinExistence type="inferred from homology"/>
<dbReference type="EMBL" id="MGDD01000012">
    <property type="protein sequence ID" value="OGL49811.1"/>
    <property type="molecule type" value="Genomic_DNA"/>
</dbReference>
<comment type="subunit">
    <text evidence="2">Homotetramer.</text>
</comment>
<dbReference type="InterPro" id="IPR011344">
    <property type="entry name" value="ssDNA-bd"/>
</dbReference>
<organism evidence="5 6">
    <name type="scientific">Candidatus Schekmanbacteria bacterium RBG_13_48_7</name>
    <dbReference type="NCBI Taxonomy" id="1817878"/>
    <lineage>
        <taxon>Bacteria</taxon>
        <taxon>Candidatus Schekmaniibacteriota</taxon>
    </lineage>
</organism>